<dbReference type="OrthoDB" id="1669814at2759"/>
<dbReference type="HOGENOM" id="CLU_010194_1_0_1"/>
<dbReference type="PRINTS" id="PR00081">
    <property type="entry name" value="GDHRDH"/>
</dbReference>
<evidence type="ECO:0000256" key="2">
    <source>
        <dbReference type="ARBA" id="ARBA00022857"/>
    </source>
</evidence>
<keyword evidence="3" id="KW-0560">Oxidoreductase</keyword>
<dbReference type="InParanoid" id="A0A0D2B8I8"/>
<keyword evidence="5" id="KW-1185">Reference proteome</keyword>
<dbReference type="PANTHER" id="PTHR24321">
    <property type="entry name" value="DEHYDROGENASES, SHORT CHAIN"/>
    <property type="match status" value="1"/>
</dbReference>
<proteinExistence type="inferred from homology"/>
<dbReference type="InterPro" id="IPR020904">
    <property type="entry name" value="Sc_DH/Rdtase_CS"/>
</dbReference>
<dbReference type="InterPro" id="IPR002347">
    <property type="entry name" value="SDR_fam"/>
</dbReference>
<dbReference type="RefSeq" id="XP_016217388.1">
    <property type="nucleotide sequence ID" value="XM_016354376.1"/>
</dbReference>
<accession>A0A0D2B8I8</accession>
<comment type="similarity">
    <text evidence="1">Belongs to the short-chain dehydrogenases/reductases (SDR) family.</text>
</comment>
<dbReference type="AlphaFoldDB" id="A0A0D2B8I8"/>
<gene>
    <name evidence="4" type="ORF">PV09_01482</name>
</gene>
<name>A0A0D2B8I8_9PEZI</name>
<dbReference type="STRING" id="253628.A0A0D2B8I8"/>
<protein>
    <submittedName>
        <fullName evidence="4">Uncharacterized protein</fullName>
    </submittedName>
</protein>
<dbReference type="InterPro" id="IPR036291">
    <property type="entry name" value="NAD(P)-bd_dom_sf"/>
</dbReference>
<evidence type="ECO:0000313" key="4">
    <source>
        <dbReference type="EMBL" id="KIW07519.1"/>
    </source>
</evidence>
<reference evidence="4 5" key="1">
    <citation type="submission" date="2015-01" db="EMBL/GenBank/DDBJ databases">
        <title>The Genome Sequence of Ochroconis gallopava CBS43764.</title>
        <authorList>
            <consortium name="The Broad Institute Genomics Platform"/>
            <person name="Cuomo C."/>
            <person name="de Hoog S."/>
            <person name="Gorbushina A."/>
            <person name="Stielow B."/>
            <person name="Teixiera M."/>
            <person name="Abouelleil A."/>
            <person name="Chapman S.B."/>
            <person name="Priest M."/>
            <person name="Young S.K."/>
            <person name="Wortman J."/>
            <person name="Nusbaum C."/>
            <person name="Birren B."/>
        </authorList>
    </citation>
    <scope>NUCLEOTIDE SEQUENCE [LARGE SCALE GENOMIC DNA]</scope>
    <source>
        <strain evidence="4 5">CBS 43764</strain>
    </source>
</reference>
<dbReference type="Proteomes" id="UP000053259">
    <property type="component" value="Unassembled WGS sequence"/>
</dbReference>
<evidence type="ECO:0000313" key="5">
    <source>
        <dbReference type="Proteomes" id="UP000053259"/>
    </source>
</evidence>
<dbReference type="SUPFAM" id="SSF51735">
    <property type="entry name" value="NAD(P)-binding Rossmann-fold domains"/>
    <property type="match status" value="1"/>
</dbReference>
<dbReference type="PROSITE" id="PS00061">
    <property type="entry name" value="ADH_SHORT"/>
    <property type="match status" value="1"/>
</dbReference>
<dbReference type="Gene3D" id="3.40.50.720">
    <property type="entry name" value="NAD(P)-binding Rossmann-like Domain"/>
    <property type="match status" value="1"/>
</dbReference>
<dbReference type="FunFam" id="3.40.50.720:FF:000084">
    <property type="entry name" value="Short-chain dehydrogenase reductase"/>
    <property type="match status" value="1"/>
</dbReference>
<dbReference type="CDD" id="cd05233">
    <property type="entry name" value="SDR_c"/>
    <property type="match status" value="1"/>
</dbReference>
<organism evidence="4 5">
    <name type="scientific">Verruconis gallopava</name>
    <dbReference type="NCBI Taxonomy" id="253628"/>
    <lineage>
        <taxon>Eukaryota</taxon>
        <taxon>Fungi</taxon>
        <taxon>Dikarya</taxon>
        <taxon>Ascomycota</taxon>
        <taxon>Pezizomycotina</taxon>
        <taxon>Dothideomycetes</taxon>
        <taxon>Pleosporomycetidae</taxon>
        <taxon>Venturiales</taxon>
        <taxon>Sympoventuriaceae</taxon>
        <taxon>Verruconis</taxon>
    </lineage>
</organism>
<dbReference type="GeneID" id="27309455"/>
<dbReference type="PRINTS" id="PR00080">
    <property type="entry name" value="SDRFAMILY"/>
</dbReference>
<dbReference type="Pfam" id="PF13561">
    <property type="entry name" value="adh_short_C2"/>
    <property type="match status" value="1"/>
</dbReference>
<dbReference type="VEuPathDB" id="FungiDB:PV09_01482"/>
<dbReference type="PANTHER" id="PTHR24321:SF8">
    <property type="entry name" value="ESTRADIOL 17-BETA-DEHYDROGENASE 8-RELATED"/>
    <property type="match status" value="1"/>
</dbReference>
<dbReference type="GO" id="GO:0016491">
    <property type="term" value="F:oxidoreductase activity"/>
    <property type="evidence" value="ECO:0007669"/>
    <property type="project" value="UniProtKB-KW"/>
</dbReference>
<evidence type="ECO:0000256" key="3">
    <source>
        <dbReference type="ARBA" id="ARBA00023002"/>
    </source>
</evidence>
<dbReference type="EMBL" id="KN847532">
    <property type="protein sequence ID" value="KIW07519.1"/>
    <property type="molecule type" value="Genomic_DNA"/>
</dbReference>
<keyword evidence="2" id="KW-0521">NADP</keyword>
<evidence type="ECO:0000256" key="1">
    <source>
        <dbReference type="ARBA" id="ARBA00006484"/>
    </source>
</evidence>
<sequence length="251" mass="26779">MAAFRGKVIAVTGAATGIGRATARLLARRGATLSLCDINKSQLQQTVESFGGRPDDHMVTEVDVSKSNQVNSWIRSTVERFGKLDGAANIAGVGPRIKELRDLTDADWNLVQSVNAAGVFYSMRAQLPHMKQDSSIVNCASVAGLGGSAGSAEYTASKHAVVGITKVAAREEGKNGIRVNAVAPGAIDTPLVKEMEKKFNLPKEEFPLKGAIQERFADPEECAEVILFLLSEKTKFVTGSIWTVDGGWTTS</sequence>